<evidence type="ECO:0000313" key="1">
    <source>
        <dbReference type="EMBL" id="NGO54842.1"/>
    </source>
</evidence>
<accession>A0A6G4WJ67</accession>
<dbReference type="AlphaFoldDB" id="A0A6G4WJ67"/>
<dbReference type="InterPro" id="IPR025336">
    <property type="entry name" value="SCO4226-like"/>
</dbReference>
<dbReference type="Pfam" id="PF14026">
    <property type="entry name" value="SCO4226-like"/>
    <property type="match status" value="1"/>
</dbReference>
<evidence type="ECO:0000313" key="2">
    <source>
        <dbReference type="Proteomes" id="UP001642900"/>
    </source>
</evidence>
<sequence length="88" mass="9911">MQRFIIERDAPAVGSLEMEQMRAGLSKSKDVIRQLGPDIQWAQSYVGGDKYYCVFLAMDEAIVRKHAEMAGLPITRIERVGRVVDPTT</sequence>
<protein>
    <submittedName>
        <fullName evidence="1">DUF4242 domain-containing protein</fullName>
    </submittedName>
</protein>
<comment type="caution">
    <text evidence="1">The sequence shown here is derived from an EMBL/GenBank/DDBJ whole genome shotgun (WGS) entry which is preliminary data.</text>
</comment>
<gene>
    <name evidence="1" type="ORF">G6N73_27630</name>
</gene>
<dbReference type="Proteomes" id="UP001642900">
    <property type="component" value="Unassembled WGS sequence"/>
</dbReference>
<reference evidence="1 2" key="1">
    <citation type="submission" date="2020-02" db="EMBL/GenBank/DDBJ databases">
        <title>Genome sequence of strain CCNWXJ40-4.</title>
        <authorList>
            <person name="Gao J."/>
            <person name="Sun J."/>
        </authorList>
    </citation>
    <scope>NUCLEOTIDE SEQUENCE [LARGE SCALE GENOMIC DNA]</scope>
    <source>
        <strain evidence="1 2">CCNWXJ 40-4</strain>
    </source>
</reference>
<dbReference type="EMBL" id="JAAKZF010000067">
    <property type="protein sequence ID" value="NGO54842.1"/>
    <property type="molecule type" value="Genomic_DNA"/>
</dbReference>
<proteinExistence type="predicted"/>
<keyword evidence="2" id="KW-1185">Reference proteome</keyword>
<name>A0A6G4WJ67_9HYPH</name>
<organism evidence="1 2">
    <name type="scientific">Allomesorhizobium camelthorni</name>
    <dbReference type="NCBI Taxonomy" id="475069"/>
    <lineage>
        <taxon>Bacteria</taxon>
        <taxon>Pseudomonadati</taxon>
        <taxon>Pseudomonadota</taxon>
        <taxon>Alphaproteobacteria</taxon>
        <taxon>Hyphomicrobiales</taxon>
        <taxon>Phyllobacteriaceae</taxon>
        <taxon>Allomesorhizobium</taxon>
    </lineage>
</organism>